<evidence type="ECO:0000259" key="9">
    <source>
        <dbReference type="PROSITE" id="PS50928"/>
    </source>
</evidence>
<feature type="transmembrane region" description="Helical" evidence="7">
    <location>
        <begin position="375"/>
        <end position="404"/>
    </location>
</feature>
<dbReference type="InterPro" id="IPR035906">
    <property type="entry name" value="MetI-like_sf"/>
</dbReference>
<dbReference type="InterPro" id="IPR000515">
    <property type="entry name" value="MetI-like"/>
</dbReference>
<keyword evidence="5 7" id="KW-1133">Transmembrane helix</keyword>
<dbReference type="EMBL" id="CABPST010000016">
    <property type="protein sequence ID" value="VVE90477.1"/>
    <property type="molecule type" value="Genomic_DNA"/>
</dbReference>
<dbReference type="PANTHER" id="PTHR30183:SF7">
    <property type="entry name" value="FERRIC TRANSPORT SYSTEM PERMEASE PROTEIN FBPB 1-RELATED"/>
    <property type="match status" value="1"/>
</dbReference>
<dbReference type="GO" id="GO:0055085">
    <property type="term" value="P:transmembrane transport"/>
    <property type="evidence" value="ECO:0007669"/>
    <property type="project" value="InterPro"/>
</dbReference>
<feature type="transmembrane region" description="Helical" evidence="7">
    <location>
        <begin position="282"/>
        <end position="304"/>
    </location>
</feature>
<keyword evidence="6 7" id="KW-0472">Membrane</keyword>
<proteinExistence type="inferred from homology"/>
<evidence type="ECO:0000256" key="5">
    <source>
        <dbReference type="ARBA" id="ARBA00022989"/>
    </source>
</evidence>
<feature type="transmembrane region" description="Helical" evidence="7">
    <location>
        <begin position="474"/>
        <end position="492"/>
    </location>
</feature>
<feature type="transmembrane region" description="Helical" evidence="7">
    <location>
        <begin position="138"/>
        <end position="160"/>
    </location>
</feature>
<feature type="transmembrane region" description="Helical" evidence="7">
    <location>
        <begin position="172"/>
        <end position="198"/>
    </location>
</feature>
<evidence type="ECO:0000256" key="4">
    <source>
        <dbReference type="ARBA" id="ARBA00022692"/>
    </source>
</evidence>
<feature type="transmembrane region" description="Helical" evidence="7">
    <location>
        <begin position="498"/>
        <end position="515"/>
    </location>
</feature>
<dbReference type="Gene3D" id="1.10.3720.10">
    <property type="entry name" value="MetI-like"/>
    <property type="match status" value="2"/>
</dbReference>
<gene>
    <name evidence="10" type="primary">ycjO</name>
    <name evidence="10" type="ORF">PBR20603_04462</name>
</gene>
<feature type="transmembrane region" description="Helical" evidence="7">
    <location>
        <begin position="562"/>
        <end position="585"/>
    </location>
</feature>
<dbReference type="AlphaFoldDB" id="A0A5E5BYI6"/>
<comment type="subcellular location">
    <subcellularLocation>
        <location evidence="1 7">Cell membrane</location>
        <topology evidence="1 7">Multi-pass membrane protein</topology>
    </subcellularLocation>
</comment>
<reference evidence="10 11" key="1">
    <citation type="submission" date="2019-08" db="EMBL/GenBank/DDBJ databases">
        <authorList>
            <person name="Peeters C."/>
        </authorList>
    </citation>
    <scope>NUCLEOTIDE SEQUENCE [LARGE SCALE GENOMIC DNA]</scope>
    <source>
        <strain evidence="10 11">LMG 20603</strain>
    </source>
</reference>
<comment type="similarity">
    <text evidence="7">Belongs to the binding-protein-dependent transport system permease family.</text>
</comment>
<keyword evidence="2 7" id="KW-0813">Transport</keyword>
<dbReference type="PANTHER" id="PTHR30183">
    <property type="entry name" value="MOLYBDENUM TRANSPORT SYSTEM PERMEASE PROTEIN MODB"/>
    <property type="match status" value="1"/>
</dbReference>
<sequence length="656" mass="68305">MPAKPRATEHSHASGRAWSAMPGGTRVVVGKPAGTRSATSQSTMAIDDAPGGALRLRLSVASRLPRDGFTRAVLLATVVALLVFIVWPLANSTLAGLASAWRSAGSGAAAKLGVLQPDVWRLACLRADGACGSGWHTIALGVAATVSSTLLGTALALLVSRGRLARSRVGGAVLRAIALLPVITPPFAVGLALILLLGRNGAITRAVASLFDIPAGRWLYGPIGLWLAQCLAFTPVAFLTVLGVVQRLPAVLEEAAATLRASRWQTFKSVTLPMMRPGLANALLLCFIESLADFGNPLVLGGNFRVLSSDLYFAVVGAAQDPGRAAALAVWLLLLALAVFALQRRWLGERSFVALGGKGGATTALPLDTRLSWGLAVLVMPWCLLTAAVYGTLLAGGFVTLWGVDFHWTTAHLVDVFGIDFDGGAPTLTGQAWPSALETLRLSAIAAPLTAAVAILGGWLIARRQFPGRRWLEGALVAAFAIPGTVIGLAYAQTFNAAPLMLTGTGGILVLSFVFRNMPMGLRTTVGALAQIDPSLDEASATLRAGHWTTLRRVLLPLLRPACAAALIYGFVRAATAVSAVVFLVSADHDLATTYLIGLISNGSYGPALAYAGVLVVALFIVVVSLEGALRAGERRLAAAPRHNHAVTRAAKESLT</sequence>
<keyword evidence="4 7" id="KW-0812">Transmembrane</keyword>
<evidence type="ECO:0000256" key="6">
    <source>
        <dbReference type="ARBA" id="ARBA00023136"/>
    </source>
</evidence>
<feature type="domain" description="ABC transmembrane type-1" evidence="9">
    <location>
        <begin position="134"/>
        <end position="343"/>
    </location>
</feature>
<dbReference type="Proteomes" id="UP000382040">
    <property type="component" value="Unassembled WGS sequence"/>
</dbReference>
<evidence type="ECO:0000313" key="10">
    <source>
        <dbReference type="EMBL" id="VVE90477.1"/>
    </source>
</evidence>
<protein>
    <submittedName>
        <fullName evidence="10">Inner membrane ABC transporter permease protein YcjO</fullName>
    </submittedName>
</protein>
<dbReference type="CDD" id="cd06261">
    <property type="entry name" value="TM_PBP2"/>
    <property type="match status" value="2"/>
</dbReference>
<feature type="transmembrane region" description="Helical" evidence="7">
    <location>
        <begin position="72"/>
        <end position="90"/>
    </location>
</feature>
<feature type="domain" description="ABC transmembrane type-1" evidence="9">
    <location>
        <begin position="436"/>
        <end position="628"/>
    </location>
</feature>
<feature type="transmembrane region" description="Helical" evidence="7">
    <location>
        <begin position="605"/>
        <end position="626"/>
    </location>
</feature>
<dbReference type="SUPFAM" id="SSF161098">
    <property type="entry name" value="MetI-like"/>
    <property type="match status" value="2"/>
</dbReference>
<keyword evidence="11" id="KW-1185">Reference proteome</keyword>
<organism evidence="10 11">
    <name type="scientific">Pandoraea bronchicola</name>
    <dbReference type="NCBI Taxonomy" id="2508287"/>
    <lineage>
        <taxon>Bacteria</taxon>
        <taxon>Pseudomonadati</taxon>
        <taxon>Pseudomonadota</taxon>
        <taxon>Betaproteobacteria</taxon>
        <taxon>Burkholderiales</taxon>
        <taxon>Burkholderiaceae</taxon>
        <taxon>Pandoraea</taxon>
    </lineage>
</organism>
<name>A0A5E5BYI6_9BURK</name>
<feature type="compositionally biased region" description="Basic and acidic residues" evidence="8">
    <location>
        <begin position="1"/>
        <end position="12"/>
    </location>
</feature>
<accession>A0A5E5BYI6</accession>
<evidence type="ECO:0000256" key="2">
    <source>
        <dbReference type="ARBA" id="ARBA00022448"/>
    </source>
</evidence>
<feature type="transmembrane region" description="Helical" evidence="7">
    <location>
        <begin position="442"/>
        <end position="462"/>
    </location>
</feature>
<evidence type="ECO:0000313" key="11">
    <source>
        <dbReference type="Proteomes" id="UP000382040"/>
    </source>
</evidence>
<dbReference type="PROSITE" id="PS50928">
    <property type="entry name" value="ABC_TM1"/>
    <property type="match status" value="2"/>
</dbReference>
<dbReference type="Pfam" id="PF00528">
    <property type="entry name" value="BPD_transp_1"/>
    <property type="match status" value="2"/>
</dbReference>
<evidence type="ECO:0000256" key="1">
    <source>
        <dbReference type="ARBA" id="ARBA00004651"/>
    </source>
</evidence>
<evidence type="ECO:0000256" key="8">
    <source>
        <dbReference type="SAM" id="MobiDB-lite"/>
    </source>
</evidence>
<keyword evidence="3" id="KW-1003">Cell membrane</keyword>
<dbReference type="GO" id="GO:0005886">
    <property type="term" value="C:plasma membrane"/>
    <property type="evidence" value="ECO:0007669"/>
    <property type="project" value="UniProtKB-SubCell"/>
</dbReference>
<feature type="transmembrane region" description="Helical" evidence="7">
    <location>
        <begin position="324"/>
        <end position="342"/>
    </location>
</feature>
<evidence type="ECO:0000256" key="3">
    <source>
        <dbReference type="ARBA" id="ARBA00022475"/>
    </source>
</evidence>
<evidence type="ECO:0000256" key="7">
    <source>
        <dbReference type="RuleBase" id="RU363032"/>
    </source>
</evidence>
<feature type="transmembrane region" description="Helical" evidence="7">
    <location>
        <begin position="218"/>
        <end position="245"/>
    </location>
</feature>
<feature type="region of interest" description="Disordered" evidence="8">
    <location>
        <begin position="1"/>
        <end position="24"/>
    </location>
</feature>